<dbReference type="Pfam" id="PF05954">
    <property type="entry name" value="Phage_GPD"/>
    <property type="match status" value="1"/>
</dbReference>
<dbReference type="Gene3D" id="2.30.110.50">
    <property type="match status" value="1"/>
</dbReference>
<comment type="caution">
    <text evidence="4">The sequence shown here is derived from an EMBL/GenBank/DDBJ whole genome shotgun (WGS) entry which is preliminary data.</text>
</comment>
<proteinExistence type="inferred from homology"/>
<comment type="similarity">
    <text evidence="1">Belongs to the VgrG protein family.</text>
</comment>
<organism evidence="4 5">
    <name type="scientific">Frischella perrara</name>
    <dbReference type="NCBI Taxonomy" id="1267021"/>
    <lineage>
        <taxon>Bacteria</taxon>
        <taxon>Pseudomonadati</taxon>
        <taxon>Pseudomonadota</taxon>
        <taxon>Gammaproteobacteria</taxon>
        <taxon>Orbales</taxon>
        <taxon>Orbaceae</taxon>
        <taxon>Frischella</taxon>
    </lineage>
</organism>
<protein>
    <submittedName>
        <fullName evidence="4">Type VI secretion system tip protein VgrG</fullName>
    </submittedName>
</protein>
<dbReference type="InterPro" id="IPR006531">
    <property type="entry name" value="Gp5/Vgr_OB"/>
</dbReference>
<dbReference type="EMBL" id="QGLM01000017">
    <property type="protein sequence ID" value="PXY95108.1"/>
    <property type="molecule type" value="Genomic_DNA"/>
</dbReference>
<dbReference type="RefSeq" id="WP_110443972.1">
    <property type="nucleotide sequence ID" value="NZ_QGLM01000017.1"/>
</dbReference>
<reference evidence="4 5" key="1">
    <citation type="submission" date="2018-05" db="EMBL/GenBank/DDBJ databases">
        <title>Reference genomes for bee gut microbiota database.</title>
        <authorList>
            <person name="Ellegaard K.M."/>
        </authorList>
    </citation>
    <scope>NUCLEOTIDE SEQUENCE [LARGE SCALE GENOMIC DNA]</scope>
    <source>
        <strain evidence="4 5">ESL0167</strain>
    </source>
</reference>
<dbReference type="PANTHER" id="PTHR32305:SF11">
    <property type="entry name" value="TYPE VI SECRETION SYSTEM SPIKE PROTEIN VGRG3"/>
    <property type="match status" value="1"/>
</dbReference>
<dbReference type="Pfam" id="PF04717">
    <property type="entry name" value="Phage_base_V"/>
    <property type="match status" value="1"/>
</dbReference>
<dbReference type="SUPFAM" id="SSF69255">
    <property type="entry name" value="gp5 N-terminal domain-like"/>
    <property type="match status" value="1"/>
</dbReference>
<dbReference type="SUPFAM" id="SSF69279">
    <property type="entry name" value="Phage tail proteins"/>
    <property type="match status" value="2"/>
</dbReference>
<gene>
    <name evidence="4" type="ORF">DKK76_08960</name>
</gene>
<evidence type="ECO:0000259" key="2">
    <source>
        <dbReference type="Pfam" id="PF04717"/>
    </source>
</evidence>
<feature type="domain" description="Gp5/Type VI secretion system Vgr protein OB-fold" evidence="2">
    <location>
        <begin position="385"/>
        <end position="447"/>
    </location>
</feature>
<dbReference type="Gene3D" id="4.10.220.110">
    <property type="match status" value="1"/>
</dbReference>
<evidence type="ECO:0000259" key="3">
    <source>
        <dbReference type="Pfam" id="PF22178"/>
    </source>
</evidence>
<evidence type="ECO:0000256" key="1">
    <source>
        <dbReference type="ARBA" id="ARBA00005558"/>
    </source>
</evidence>
<dbReference type="Pfam" id="PF22178">
    <property type="entry name" value="Gp5_trimer_C"/>
    <property type="match status" value="1"/>
</dbReference>
<dbReference type="AlphaFoldDB" id="A0A318N826"/>
<dbReference type="Gene3D" id="3.55.50.10">
    <property type="entry name" value="Baseplate protein-like domains"/>
    <property type="match status" value="1"/>
</dbReference>
<dbReference type="Proteomes" id="UP000247838">
    <property type="component" value="Unassembled WGS sequence"/>
</dbReference>
<dbReference type="PANTHER" id="PTHR32305">
    <property type="match status" value="1"/>
</dbReference>
<dbReference type="SUPFAM" id="SSF69349">
    <property type="entry name" value="Phage fibre proteins"/>
    <property type="match status" value="1"/>
</dbReference>
<dbReference type="Gene3D" id="2.40.50.230">
    <property type="entry name" value="Gp5 N-terminal domain"/>
    <property type="match status" value="1"/>
</dbReference>
<accession>A0A318N826</accession>
<dbReference type="InterPro" id="IPR017847">
    <property type="entry name" value="T6SS_RhsGE_Vgr_subset"/>
</dbReference>
<dbReference type="InterPro" id="IPR050708">
    <property type="entry name" value="T6SS_VgrG/RHS"/>
</dbReference>
<dbReference type="NCBIfam" id="TIGR01646">
    <property type="entry name" value="vgr_GE"/>
    <property type="match status" value="1"/>
</dbReference>
<feature type="domain" description="Gp5/Type VI secretion system Vgr C-terminal trimerisation" evidence="3">
    <location>
        <begin position="465"/>
        <end position="568"/>
    </location>
</feature>
<dbReference type="InterPro" id="IPR006533">
    <property type="entry name" value="T6SS_Vgr_RhsGE"/>
</dbReference>
<evidence type="ECO:0000313" key="4">
    <source>
        <dbReference type="EMBL" id="PXY95108.1"/>
    </source>
</evidence>
<sequence length="824" mass="90972">MNSNGLYFTCKVGELADDTFSVYKFTLDEALSELFTLTIHVATKEPLEDLSNLILQQVTFKVIANGTDKRTITGLVATIEQGKSGFRRTHYKIIVRPTAWLLTLRQDSRIFHFKSIPEIMESIFLYHNVQFDSQLNDEHIIREYVTQKRETDYQFLKRLSAEEGITFWFEQIDDNNEQIFYADSRLGQKSGVSLQYNSHPQTAETGDLMSDMTFSVSMLPNIAIHKDRNYTKPSYDLIHQASTQDGNERFAFFESYGRFEDDSPGKIFTQYRLDALQAESEIARATTNSIELMPGIIFNLSEHPDSKLNTQWQVIRISHNGYCPQALEEEADGGPTILSNHVEFIAAEKEWRPPYIHKPVPDANEIAEVVGPDGEEIHTNEYGCVKVHFHWNRYDAADDKASAWVRTANQWAGNGFGSVTLPRIGQEVMITYVDGDIDRPIISGRHYNSLNKPPYELPTHKTKMVWRSKSHKSEGYNELSFEDESGQEEIFIHGQKDFNALINNDTTWDIRHDHKSKIGNNSTIEITGDNDISVKGETRIKLESGKSESVSNDSHLKVGASYVIDAGSEISGKASSKITLEAGSELTIKAGGQYIVLNPSGIFTSAPFSIGAGSPGKGKALNLKIPGIIAALAAPSLIQQATFKKSAPFCEECEKCKQGECNIGDTPTGSPDNSSKVQNLISGGGFAGGGVPSNMGSDGGFLGNSDNLSNILTNGGFTGGSVPYNMGIDGVFSGDYNNLSNMLTNGGFAGVNNNLSSLLDNSQLLNSSNNELLKNLGFHDLSQQSSNGLDIASQLKNNIENVEQLLNSNHSNTNPQDMLLKNIK</sequence>
<dbReference type="NCBIfam" id="TIGR03361">
    <property type="entry name" value="VI_Rhs_Vgr"/>
    <property type="match status" value="1"/>
</dbReference>
<name>A0A318N826_FRIPE</name>
<dbReference type="InterPro" id="IPR037026">
    <property type="entry name" value="Vgr_OB-fold_dom_sf"/>
</dbReference>
<dbReference type="InterPro" id="IPR054030">
    <property type="entry name" value="Gp5_Vgr_C"/>
</dbReference>
<evidence type="ECO:0000313" key="5">
    <source>
        <dbReference type="Proteomes" id="UP000247838"/>
    </source>
</evidence>